<feature type="non-terminal residue" evidence="2">
    <location>
        <position position="160"/>
    </location>
</feature>
<feature type="region of interest" description="Disordered" evidence="1">
    <location>
        <begin position="127"/>
        <end position="160"/>
    </location>
</feature>
<evidence type="ECO:0000313" key="2">
    <source>
        <dbReference type="EMBL" id="KAK3257001.1"/>
    </source>
</evidence>
<evidence type="ECO:0000256" key="1">
    <source>
        <dbReference type="SAM" id="MobiDB-lite"/>
    </source>
</evidence>
<evidence type="ECO:0000313" key="3">
    <source>
        <dbReference type="Proteomes" id="UP001190700"/>
    </source>
</evidence>
<comment type="caution">
    <text evidence="2">The sequence shown here is derived from an EMBL/GenBank/DDBJ whole genome shotgun (WGS) entry which is preliminary data.</text>
</comment>
<sequence length="160" mass="17480">MQVRDVQSLDEQIRLRKRLTEQVAALRIGAEKILQITAASSTSSGTSSDEVAEQLKRVLAENEQCLQDLQSANAQVRAAGLFTERYDTGDHDKEREKRRNSLASAALSSALQLRAQYFPLRASTSGSVTIAGDAKRQRISSEDTPSGSGANPHVTKPFHE</sequence>
<organism evidence="2 3">
    <name type="scientific">Cymbomonas tetramitiformis</name>
    <dbReference type="NCBI Taxonomy" id="36881"/>
    <lineage>
        <taxon>Eukaryota</taxon>
        <taxon>Viridiplantae</taxon>
        <taxon>Chlorophyta</taxon>
        <taxon>Pyramimonadophyceae</taxon>
        <taxon>Pyramimonadales</taxon>
        <taxon>Pyramimonadaceae</taxon>
        <taxon>Cymbomonas</taxon>
    </lineage>
</organism>
<dbReference type="AlphaFoldDB" id="A0AAE0FCT5"/>
<dbReference type="EMBL" id="LGRX02021151">
    <property type="protein sequence ID" value="KAK3257001.1"/>
    <property type="molecule type" value="Genomic_DNA"/>
</dbReference>
<proteinExistence type="predicted"/>
<protein>
    <submittedName>
        <fullName evidence="2">Uncharacterized protein</fullName>
    </submittedName>
</protein>
<gene>
    <name evidence="2" type="ORF">CYMTET_33896</name>
</gene>
<accession>A0AAE0FCT5</accession>
<keyword evidence="3" id="KW-1185">Reference proteome</keyword>
<reference evidence="2 3" key="1">
    <citation type="journal article" date="2015" name="Genome Biol. Evol.">
        <title>Comparative Genomics of a Bacterivorous Green Alga Reveals Evolutionary Causalities and Consequences of Phago-Mixotrophic Mode of Nutrition.</title>
        <authorList>
            <person name="Burns J.A."/>
            <person name="Paasch A."/>
            <person name="Narechania A."/>
            <person name="Kim E."/>
        </authorList>
    </citation>
    <scope>NUCLEOTIDE SEQUENCE [LARGE SCALE GENOMIC DNA]</scope>
    <source>
        <strain evidence="2 3">PLY_AMNH</strain>
    </source>
</reference>
<name>A0AAE0FCT5_9CHLO</name>
<dbReference type="Proteomes" id="UP001190700">
    <property type="component" value="Unassembled WGS sequence"/>
</dbReference>